<dbReference type="OrthoDB" id="5290098at2"/>
<evidence type="ECO:0000256" key="2">
    <source>
        <dbReference type="ARBA" id="ARBA00022963"/>
    </source>
</evidence>
<feature type="active site" description="Proton acceptor" evidence="4">
    <location>
        <position position="214"/>
    </location>
</feature>
<evidence type="ECO:0000259" key="6">
    <source>
        <dbReference type="PROSITE" id="PS51635"/>
    </source>
</evidence>
<dbReference type="InterPro" id="IPR006311">
    <property type="entry name" value="TAT_signal"/>
</dbReference>
<dbReference type="AlphaFoldDB" id="A0A562TJ58"/>
<evidence type="ECO:0000313" key="8">
    <source>
        <dbReference type="Proteomes" id="UP000320593"/>
    </source>
</evidence>
<sequence>MLHRRTFLQMGALSSAASLSLASGAQAQGGTSGAGAGTSSGTAFSPAEKSGLAVALGGGAAKAFAHIPVLEAFDELGIKPDELAGTSMGAILGSLYAGGMAAVEIRAYVIELFAKRRPLLRRLFLDSGRPISSLFNLTRPAIIDPLVLFEAVLPCSFPKSFSDLQIPLKIVATNFHGQSQVVLNEGPLLPAVAASSALPVLLTPVRINGSVLIDGGFVNPTPFDVLDPGFKTIGVDVTGTDFVDDGKLPSALETWIGSFSITLHSLVTEKLKRKSPDLLIEPPVGTFSTMDFFKIENILTSVDASKDRFKRQIAELMEDH</sequence>
<evidence type="ECO:0000313" key="7">
    <source>
        <dbReference type="EMBL" id="TWI92996.1"/>
    </source>
</evidence>
<keyword evidence="8" id="KW-1185">Reference proteome</keyword>
<evidence type="ECO:0000256" key="5">
    <source>
        <dbReference type="SAM" id="SignalP"/>
    </source>
</evidence>
<feature type="chain" id="PRO_5022062580" evidence="5">
    <location>
        <begin position="28"/>
        <end position="320"/>
    </location>
</feature>
<comment type="caution">
    <text evidence="7">The sequence shown here is derived from an EMBL/GenBank/DDBJ whole genome shotgun (WGS) entry which is preliminary data.</text>
</comment>
<keyword evidence="3 4" id="KW-0443">Lipid metabolism</keyword>
<dbReference type="GO" id="GO:0016042">
    <property type="term" value="P:lipid catabolic process"/>
    <property type="evidence" value="ECO:0007669"/>
    <property type="project" value="UniProtKB-UniRule"/>
</dbReference>
<dbReference type="InterPro" id="IPR002641">
    <property type="entry name" value="PNPLA_dom"/>
</dbReference>
<name>A0A562TJ58_9HYPH</name>
<dbReference type="RefSeq" id="WP_145340508.1">
    <property type="nucleotide sequence ID" value="NZ_SMLY01000087.1"/>
</dbReference>
<feature type="short sequence motif" description="GXSXG" evidence="4">
    <location>
        <begin position="85"/>
        <end position="89"/>
    </location>
</feature>
<dbReference type="PANTHER" id="PTHR14226:SF29">
    <property type="entry name" value="NEUROPATHY TARGET ESTERASE SWS"/>
    <property type="match status" value="1"/>
</dbReference>
<evidence type="ECO:0000256" key="1">
    <source>
        <dbReference type="ARBA" id="ARBA00022801"/>
    </source>
</evidence>
<evidence type="ECO:0000256" key="3">
    <source>
        <dbReference type="ARBA" id="ARBA00023098"/>
    </source>
</evidence>
<keyword evidence="2 4" id="KW-0442">Lipid degradation</keyword>
<dbReference type="PANTHER" id="PTHR14226">
    <property type="entry name" value="NEUROPATHY TARGET ESTERASE/SWISS CHEESE D.MELANOGASTER"/>
    <property type="match status" value="1"/>
</dbReference>
<feature type="active site" description="Nucleophile" evidence="4">
    <location>
        <position position="87"/>
    </location>
</feature>
<evidence type="ECO:0000256" key="4">
    <source>
        <dbReference type="PROSITE-ProRule" id="PRU01161"/>
    </source>
</evidence>
<organism evidence="7 8">
    <name type="scientific">Roseibium hamelinense</name>
    <dbReference type="NCBI Taxonomy" id="150831"/>
    <lineage>
        <taxon>Bacteria</taxon>
        <taxon>Pseudomonadati</taxon>
        <taxon>Pseudomonadota</taxon>
        <taxon>Alphaproteobacteria</taxon>
        <taxon>Hyphomicrobiales</taxon>
        <taxon>Stappiaceae</taxon>
        <taxon>Roseibium</taxon>
    </lineage>
</organism>
<comment type="caution">
    <text evidence="4">Lacks conserved residue(s) required for the propagation of feature annotation.</text>
</comment>
<proteinExistence type="predicted"/>
<feature type="signal peptide" evidence="5">
    <location>
        <begin position="1"/>
        <end position="27"/>
    </location>
</feature>
<dbReference type="PROSITE" id="PS51635">
    <property type="entry name" value="PNPLA"/>
    <property type="match status" value="1"/>
</dbReference>
<keyword evidence="1 4" id="KW-0378">Hydrolase</keyword>
<dbReference type="GO" id="GO:0016787">
    <property type="term" value="F:hydrolase activity"/>
    <property type="evidence" value="ECO:0007669"/>
    <property type="project" value="UniProtKB-UniRule"/>
</dbReference>
<accession>A0A562TJ58</accession>
<dbReference type="SUPFAM" id="SSF52151">
    <property type="entry name" value="FabD/lysophospholipase-like"/>
    <property type="match status" value="1"/>
</dbReference>
<dbReference type="Gene3D" id="3.40.1090.10">
    <property type="entry name" value="Cytosolic phospholipase A2 catalytic domain"/>
    <property type="match status" value="2"/>
</dbReference>
<protein>
    <submittedName>
        <fullName evidence="7">NTE family protein</fullName>
    </submittedName>
</protein>
<dbReference type="EMBL" id="VLLF01000001">
    <property type="protein sequence ID" value="TWI92996.1"/>
    <property type="molecule type" value="Genomic_DNA"/>
</dbReference>
<dbReference type="PROSITE" id="PS51318">
    <property type="entry name" value="TAT"/>
    <property type="match status" value="1"/>
</dbReference>
<dbReference type="Proteomes" id="UP000320593">
    <property type="component" value="Unassembled WGS sequence"/>
</dbReference>
<feature type="short sequence motif" description="DGA/G" evidence="4">
    <location>
        <begin position="214"/>
        <end position="216"/>
    </location>
</feature>
<dbReference type="InterPro" id="IPR016035">
    <property type="entry name" value="Acyl_Trfase/lysoPLipase"/>
</dbReference>
<keyword evidence="5" id="KW-0732">Signal</keyword>
<dbReference type="Pfam" id="PF01734">
    <property type="entry name" value="Patatin"/>
    <property type="match status" value="1"/>
</dbReference>
<dbReference type="InterPro" id="IPR050301">
    <property type="entry name" value="NTE"/>
</dbReference>
<reference evidence="7 8" key="1">
    <citation type="submission" date="2019-07" db="EMBL/GenBank/DDBJ databases">
        <title>Genomic Encyclopedia of Archaeal and Bacterial Type Strains, Phase II (KMG-II): from individual species to whole genera.</title>
        <authorList>
            <person name="Goeker M."/>
        </authorList>
    </citation>
    <scope>NUCLEOTIDE SEQUENCE [LARGE SCALE GENOMIC DNA]</scope>
    <source>
        <strain evidence="7 8">ATCC BAA-252</strain>
    </source>
</reference>
<gene>
    <name evidence="7" type="ORF">JM93_00549</name>
</gene>
<feature type="domain" description="PNPLA" evidence="6">
    <location>
        <begin position="54"/>
        <end position="227"/>
    </location>
</feature>